<dbReference type="PANTHER" id="PTHR43179:SF7">
    <property type="entry name" value="RHAMNOSYLTRANSFERASE WBBL"/>
    <property type="match status" value="1"/>
</dbReference>
<evidence type="ECO:0000313" key="2">
    <source>
        <dbReference type="Proteomes" id="UP001432180"/>
    </source>
</evidence>
<dbReference type="Gene3D" id="3.90.550.10">
    <property type="entry name" value="Spore Coat Polysaccharide Biosynthesis Protein SpsA, Chain A"/>
    <property type="match status" value="1"/>
</dbReference>
<dbReference type="Pfam" id="PF13641">
    <property type="entry name" value="Glyco_tranf_2_3"/>
    <property type="match status" value="1"/>
</dbReference>
<accession>A0ABZ0SDI2</accession>
<dbReference type="InterPro" id="IPR029044">
    <property type="entry name" value="Nucleotide-diphossugar_trans"/>
</dbReference>
<sequence length="804" mass="88207">MPQTSSPTCIGAITALHGNLVTGWAYDPSAPDLRLAIEIDIDGACVALIRADQLQDRTQASIPVVGDGCHGFSCELKTSWLSGAKRLSARIANQGPWLAGGIAVTEAQSETPAPPRGQVYYLGGLRLSGWLYDPADWDRVLSIRIREGTRILAEPAADQPERTLSDRPNSNHGFRIDLPWALADGSLHHLEVETEDGKPLPGSPLQLLELPDSFIGLLRRHWFPLADPAAARLLESMVRQHQRQCPSLLGFSHYPHWRNLHQQPCAKLDRHRQPRLGVLLYAPVGSDEHRQERSRASLNDQQLAPTQVACVDDASLFKGLRHLLAANPAAIALLQVGDRLAPDALARLANALFDSATGRARAAWAYSDCDRDGPGEDRIDPWLKPAWDPNLFLGVDIISSGALFGAPILRETLDALARAPNPLISAPNAPGTSWHWLLAALVATTQAHSEPVLHLPEPLYWRAADSPPDPAQRPASPARQQAIQWLAQQWVPGARVRPCAEHPGLLQVTWPLPAPPPRVSLIIPTRDGGQRLRTCIQGLLEHTRYPNLELIVVDNESRDSETLAYLNALTGYDVTILRYPHPFNYSAINNMAVAQASGDLIGLVNDDIEILEPDWLVAMVSELTRPGIGMVGAKLLWSNAMVQHAGVIVGINGLAAHVGNHWQDTDAGYLGCNQVSRRYSAVTAACLLTHKQLFIELGGLDADTFPVAFNDVDLCLRLRERGLAIIWTPAARLRHAESASRGKDETRPQIARAQREQRLFIERWGKHYPVDPCYHPCLNHDWLTGPFAGLPAVPFSRAPRVQTG</sequence>
<evidence type="ECO:0000313" key="1">
    <source>
        <dbReference type="EMBL" id="WPL18678.1"/>
    </source>
</evidence>
<gene>
    <name evidence="1" type="ORF">Thiowin_03763</name>
</gene>
<dbReference type="RefSeq" id="WP_328984429.1">
    <property type="nucleotide sequence ID" value="NZ_CP121472.1"/>
</dbReference>
<proteinExistence type="predicted"/>
<dbReference type="SUPFAM" id="SSF53448">
    <property type="entry name" value="Nucleotide-diphospho-sugar transferases"/>
    <property type="match status" value="1"/>
</dbReference>
<organism evidence="1 2">
    <name type="scientific">Thiorhodovibrio winogradskyi</name>
    <dbReference type="NCBI Taxonomy" id="77007"/>
    <lineage>
        <taxon>Bacteria</taxon>
        <taxon>Pseudomonadati</taxon>
        <taxon>Pseudomonadota</taxon>
        <taxon>Gammaproteobacteria</taxon>
        <taxon>Chromatiales</taxon>
        <taxon>Chromatiaceae</taxon>
        <taxon>Thiorhodovibrio</taxon>
    </lineage>
</organism>
<reference evidence="1 2" key="1">
    <citation type="journal article" date="2023" name="Microorganisms">
        <title>Thiorhodovibrio frisius and Trv. litoralis spp. nov., Two Novel Members from a Clade of Fastidious Purple Sulfur Bacteria That Exhibit Unique Red-Shifted Light-Harvesting Capabilities.</title>
        <authorList>
            <person name="Methner A."/>
            <person name="Kuzyk S.B."/>
            <person name="Petersen J."/>
            <person name="Bauer S."/>
            <person name="Brinkmann H."/>
            <person name="Sichau K."/>
            <person name="Wanner G."/>
            <person name="Wolf J."/>
            <person name="Neumann-Schaal M."/>
            <person name="Henke P."/>
            <person name="Tank M."/>
            <person name="Sproer C."/>
            <person name="Bunk B."/>
            <person name="Overmann J."/>
        </authorList>
    </citation>
    <scope>NUCLEOTIDE SEQUENCE [LARGE SCALE GENOMIC DNA]</scope>
    <source>
        <strain evidence="1 2">DSM 6702</strain>
    </source>
</reference>
<dbReference type="Proteomes" id="UP001432180">
    <property type="component" value="Chromosome"/>
</dbReference>
<protein>
    <submittedName>
        <fullName evidence="1">Mycofactocin system glycosyltransferase</fullName>
    </submittedName>
</protein>
<keyword evidence="2" id="KW-1185">Reference proteome</keyword>
<dbReference type="PANTHER" id="PTHR43179">
    <property type="entry name" value="RHAMNOSYLTRANSFERASE WBBL"/>
    <property type="match status" value="1"/>
</dbReference>
<dbReference type="EMBL" id="CP121472">
    <property type="protein sequence ID" value="WPL18678.1"/>
    <property type="molecule type" value="Genomic_DNA"/>
</dbReference>
<name>A0ABZ0SDI2_9GAMM</name>